<evidence type="ECO:0000256" key="21">
    <source>
        <dbReference type="ARBA" id="ARBA00049394"/>
    </source>
</evidence>
<reference evidence="24 25" key="2">
    <citation type="journal article" date="2021" name="J. Hered.">
        <title>Feather Gene Expression Elucidates the Developmental Basis of Plumage Iridescence in African Starlings.</title>
        <authorList>
            <person name="Rubenstein D.R."/>
            <person name="Corvelo A."/>
            <person name="MacManes M.D."/>
            <person name="Maia R."/>
            <person name="Narzisi G."/>
            <person name="Rousaki A."/>
            <person name="Vandenabeele P."/>
            <person name="Shawkey M.D."/>
            <person name="Solomon J."/>
        </authorList>
    </citation>
    <scope>NUCLEOTIDE SEQUENCE [LARGE SCALE GENOMIC DNA]</scope>
    <source>
        <strain evidence="24">SS15</strain>
    </source>
</reference>
<organism evidence="23">
    <name type="scientific">Lamprotornis superbus</name>
    <dbReference type="NCBI Taxonomy" id="245042"/>
    <lineage>
        <taxon>Eukaryota</taxon>
        <taxon>Metazoa</taxon>
        <taxon>Chordata</taxon>
        <taxon>Craniata</taxon>
        <taxon>Vertebrata</taxon>
        <taxon>Euteleostomi</taxon>
        <taxon>Archelosauria</taxon>
        <taxon>Archosauria</taxon>
        <taxon>Dinosauria</taxon>
        <taxon>Saurischia</taxon>
        <taxon>Theropoda</taxon>
        <taxon>Coelurosauria</taxon>
        <taxon>Aves</taxon>
        <taxon>Neognathae</taxon>
        <taxon>Neoaves</taxon>
        <taxon>Telluraves</taxon>
        <taxon>Australaves</taxon>
        <taxon>Passeriformes</taxon>
        <taxon>Sturnidae</taxon>
        <taxon>Lamprotornis</taxon>
    </lineage>
</organism>
<dbReference type="GO" id="GO:0006508">
    <property type="term" value="P:proteolysis"/>
    <property type="evidence" value="ECO:0007669"/>
    <property type="project" value="UniProtKB-KW"/>
</dbReference>
<keyword evidence="4" id="KW-0597">Phosphoprotein</keyword>
<keyword evidence="9" id="KW-0482">Metalloprotease</keyword>
<evidence type="ECO:0000256" key="20">
    <source>
        <dbReference type="ARBA" id="ARBA00049107"/>
    </source>
</evidence>
<dbReference type="Gene3D" id="3.30.70.360">
    <property type="match status" value="2"/>
</dbReference>
<dbReference type="PROSITE" id="PS00759">
    <property type="entry name" value="ARGE_DAPE_CPG2_2"/>
    <property type="match status" value="1"/>
</dbReference>
<accession>A0A835NR64</accession>
<evidence type="ECO:0000256" key="17">
    <source>
        <dbReference type="ARBA" id="ARBA00048269"/>
    </source>
</evidence>
<gene>
    <name evidence="24" type="ORF">IHE44_0000836</name>
    <name evidence="23" type="ORF">IHE44_014261</name>
</gene>
<evidence type="ECO:0000256" key="5">
    <source>
        <dbReference type="ARBA" id="ARBA00022645"/>
    </source>
</evidence>
<evidence type="ECO:0000313" key="23">
    <source>
        <dbReference type="EMBL" id="KAG0119549.1"/>
    </source>
</evidence>
<keyword evidence="6" id="KW-0645">Protease</keyword>
<evidence type="ECO:0000256" key="10">
    <source>
        <dbReference type="ARBA" id="ARBA00023211"/>
    </source>
</evidence>
<comment type="catalytic activity">
    <reaction evidence="11">
        <text>Hydrolysis of dipeptides, preferentially hydrophobic dipeptides including prolyl amino acids.</text>
        <dbReference type="EC" id="3.4.13.18"/>
    </reaction>
</comment>
<comment type="similarity">
    <text evidence="2">Belongs to the peptidase M20A family.</text>
</comment>
<keyword evidence="25" id="KW-1185">Reference proteome</keyword>
<dbReference type="EC" id="3.4.13.18" evidence="12"/>
<reference evidence="24" key="3">
    <citation type="submission" date="2022-01" db="EMBL/GenBank/DDBJ databases">
        <authorList>
            <person name="Rubenstein D.R."/>
        </authorList>
    </citation>
    <scope>NUCLEOTIDE SEQUENCE</scope>
    <source>
        <strain evidence="24">SS15</strain>
        <tissue evidence="24">Liver</tissue>
    </source>
</reference>
<evidence type="ECO:0000256" key="8">
    <source>
        <dbReference type="ARBA" id="ARBA00022801"/>
    </source>
</evidence>
<evidence type="ECO:0000256" key="18">
    <source>
        <dbReference type="ARBA" id="ARBA00048777"/>
    </source>
</evidence>
<comment type="catalytic activity">
    <reaction evidence="18">
        <text>(S)-lactate + L-phenylalanine = N-[(S)-lactoyl]-L-phenylalanine + H2O</text>
        <dbReference type="Rhea" id="RHEA:66724"/>
        <dbReference type="ChEBI" id="CHEBI:15377"/>
        <dbReference type="ChEBI" id="CHEBI:16651"/>
        <dbReference type="ChEBI" id="CHEBI:58095"/>
        <dbReference type="ChEBI" id="CHEBI:167456"/>
    </reaction>
    <physiologicalReaction direction="left-to-right" evidence="18">
        <dbReference type="Rhea" id="RHEA:66725"/>
    </physiologicalReaction>
    <physiologicalReaction direction="right-to-left" evidence="18">
        <dbReference type="Rhea" id="RHEA:66726"/>
    </physiologicalReaction>
</comment>
<comment type="catalytic activity">
    <reaction evidence="21">
        <text>L-threonyl-L-threonine + H2O = 2 L-threonine</text>
        <dbReference type="Rhea" id="RHEA:67360"/>
        <dbReference type="ChEBI" id="CHEBI:15377"/>
        <dbReference type="ChEBI" id="CHEBI:57926"/>
        <dbReference type="ChEBI" id="CHEBI:169953"/>
    </reaction>
    <physiologicalReaction direction="left-to-right" evidence="21">
        <dbReference type="Rhea" id="RHEA:67361"/>
    </physiologicalReaction>
</comment>
<comment type="catalytic activity">
    <reaction evidence="17">
        <text>L-seryl-L-threonine + H2O = L-threonine + L-serine</text>
        <dbReference type="Rhea" id="RHEA:67372"/>
        <dbReference type="ChEBI" id="CHEBI:15377"/>
        <dbReference type="ChEBI" id="CHEBI:33384"/>
        <dbReference type="ChEBI" id="CHEBI:57926"/>
        <dbReference type="ChEBI" id="CHEBI:169955"/>
    </reaction>
    <physiologicalReaction direction="left-to-right" evidence="17">
        <dbReference type="Rhea" id="RHEA:67373"/>
    </physiologicalReaction>
</comment>
<evidence type="ECO:0000256" key="15">
    <source>
        <dbReference type="ARBA" id="ARBA00042010"/>
    </source>
</evidence>
<keyword evidence="5" id="KW-0121">Carboxypeptidase</keyword>
<dbReference type="CDD" id="cd05676">
    <property type="entry name" value="M20_dipept_like_CNDP"/>
    <property type="match status" value="2"/>
</dbReference>
<comment type="subunit">
    <text evidence="3">Homodimer.</text>
</comment>
<evidence type="ECO:0000256" key="16">
    <source>
        <dbReference type="ARBA" id="ARBA00046206"/>
    </source>
</evidence>
<feature type="domain" description="Peptidase M20 dimerisation" evidence="22">
    <location>
        <begin position="722"/>
        <end position="868"/>
    </location>
</feature>
<proteinExistence type="inferred from homology"/>
<comment type="function">
    <text evidence="16">Catalyzes the peptide bond hydrolysis in dipeptides, displaying a non-redundant activity toward threonyl dipeptides. Mediates threonyl dipeptide catabolism in a tissue-specific way. Has high dipeptidase activity toward cysteinylglycine, an intermediate metabolite in glutathione metabolism. Metabolizes N-lactoyl-amino acids, both through hydrolysis to form lactic acid and amino acids, as well as through their formation by reverse proteolysis. Plays a role in the regulation of cell cycle arrest and apoptosis.</text>
</comment>
<comment type="caution">
    <text evidence="23">The sequence shown here is derived from an EMBL/GenBank/DDBJ whole genome shotgun (WGS) entry which is preliminary data.</text>
</comment>
<comment type="cofactor">
    <cofactor evidence="1">
        <name>Mn(2+)</name>
        <dbReference type="ChEBI" id="CHEBI:29035"/>
    </cofactor>
</comment>
<dbReference type="SUPFAM" id="SSF53187">
    <property type="entry name" value="Zn-dependent exopeptidases"/>
    <property type="match status" value="2"/>
</dbReference>
<evidence type="ECO:0000256" key="19">
    <source>
        <dbReference type="ARBA" id="ARBA00048962"/>
    </source>
</evidence>
<dbReference type="InterPro" id="IPR002933">
    <property type="entry name" value="Peptidase_M20"/>
</dbReference>
<evidence type="ECO:0000256" key="12">
    <source>
        <dbReference type="ARBA" id="ARBA00038976"/>
    </source>
</evidence>
<evidence type="ECO:0000256" key="3">
    <source>
        <dbReference type="ARBA" id="ARBA00011738"/>
    </source>
</evidence>
<keyword evidence="8" id="KW-0378">Hydrolase</keyword>
<evidence type="ECO:0000256" key="14">
    <source>
        <dbReference type="ARBA" id="ARBA00041744"/>
    </source>
</evidence>
<dbReference type="OrthoDB" id="7832001at2759"/>
<dbReference type="InterPro" id="IPR051458">
    <property type="entry name" value="Cyt/Met_Dipeptidase"/>
</dbReference>
<dbReference type="InterPro" id="IPR001261">
    <property type="entry name" value="ArgE/DapE_CS"/>
</dbReference>
<dbReference type="Proteomes" id="UP000618051">
    <property type="component" value="Unassembled WGS sequence"/>
</dbReference>
<evidence type="ECO:0000259" key="22">
    <source>
        <dbReference type="Pfam" id="PF07687"/>
    </source>
</evidence>
<evidence type="ECO:0000256" key="1">
    <source>
        <dbReference type="ARBA" id="ARBA00001936"/>
    </source>
</evidence>
<dbReference type="GO" id="GO:0004180">
    <property type="term" value="F:carboxypeptidase activity"/>
    <property type="evidence" value="ECO:0007669"/>
    <property type="project" value="UniProtKB-KW"/>
</dbReference>
<comment type="catalytic activity">
    <reaction evidence="19">
        <text>L-threonyl-L-serine + H2O = L-threonine + L-serine</text>
        <dbReference type="Rhea" id="RHEA:67364"/>
        <dbReference type="ChEBI" id="CHEBI:15377"/>
        <dbReference type="ChEBI" id="CHEBI:33384"/>
        <dbReference type="ChEBI" id="CHEBI:57926"/>
        <dbReference type="ChEBI" id="CHEBI:169954"/>
    </reaction>
    <physiologicalReaction direction="left-to-right" evidence="19">
        <dbReference type="Rhea" id="RHEA:67365"/>
    </physiologicalReaction>
</comment>
<dbReference type="FunFam" id="3.30.70.360:FF:000008">
    <property type="entry name" value="Cytosolic non-specific dipeptidase"/>
    <property type="match status" value="1"/>
</dbReference>
<evidence type="ECO:0000256" key="4">
    <source>
        <dbReference type="ARBA" id="ARBA00022553"/>
    </source>
</evidence>
<name>A0A835NR64_9PASS</name>
<evidence type="ECO:0000256" key="9">
    <source>
        <dbReference type="ARBA" id="ARBA00023049"/>
    </source>
</evidence>
<protein>
    <recommendedName>
        <fullName evidence="13">Cytosolic non-specific dipeptidase</fullName>
        <ecNumber evidence="12">3.4.13.18</ecNumber>
    </recommendedName>
    <alternativeName>
        <fullName evidence="15">CNDP dipeptidase 2</fullName>
    </alternativeName>
    <alternativeName>
        <fullName evidence="14">Threonyl dipeptidase</fullName>
    </alternativeName>
</protein>
<dbReference type="EMBL" id="JADDUC010000084">
    <property type="protein sequence ID" value="KAG0119549.1"/>
    <property type="molecule type" value="Genomic_DNA"/>
</dbReference>
<dbReference type="FunFam" id="3.40.630.10:FF:000014">
    <property type="entry name" value="Cytosolic non-specific dipeptidase"/>
    <property type="match status" value="1"/>
</dbReference>
<evidence type="ECO:0000313" key="24">
    <source>
        <dbReference type="EMBL" id="KAI1243246.1"/>
    </source>
</evidence>
<dbReference type="PANTHER" id="PTHR43270:SF11">
    <property type="entry name" value="CYTOSOLIC NON-SPECIFIC DIPEPTIDASE"/>
    <property type="match status" value="1"/>
</dbReference>
<dbReference type="Pfam" id="PF07687">
    <property type="entry name" value="M20_dimer"/>
    <property type="match status" value="2"/>
</dbReference>
<keyword evidence="10" id="KW-0464">Manganese</keyword>
<dbReference type="GO" id="GO:0046872">
    <property type="term" value="F:metal ion binding"/>
    <property type="evidence" value="ECO:0007669"/>
    <property type="project" value="UniProtKB-KW"/>
</dbReference>
<dbReference type="GO" id="GO:0008237">
    <property type="term" value="F:metallopeptidase activity"/>
    <property type="evidence" value="ECO:0007669"/>
    <property type="project" value="UniProtKB-KW"/>
</dbReference>
<dbReference type="GO" id="GO:0005829">
    <property type="term" value="C:cytosol"/>
    <property type="evidence" value="ECO:0007669"/>
    <property type="project" value="TreeGrafter"/>
</dbReference>
<evidence type="ECO:0000313" key="25">
    <source>
        <dbReference type="Proteomes" id="UP000618051"/>
    </source>
</evidence>
<evidence type="ECO:0000256" key="11">
    <source>
        <dbReference type="ARBA" id="ARBA00036421"/>
    </source>
</evidence>
<evidence type="ECO:0000256" key="13">
    <source>
        <dbReference type="ARBA" id="ARBA00041164"/>
    </source>
</evidence>
<dbReference type="GO" id="GO:0016805">
    <property type="term" value="F:dipeptidase activity"/>
    <property type="evidence" value="ECO:0007669"/>
    <property type="project" value="TreeGrafter"/>
</dbReference>
<comment type="catalytic activity">
    <reaction evidence="20">
        <text>L-cysteinylglycine + H2O = L-cysteine + glycine</text>
        <dbReference type="Rhea" id="RHEA:28783"/>
        <dbReference type="ChEBI" id="CHEBI:15377"/>
        <dbReference type="ChEBI" id="CHEBI:35235"/>
        <dbReference type="ChEBI" id="CHEBI:57305"/>
        <dbReference type="ChEBI" id="CHEBI:61694"/>
    </reaction>
    <physiologicalReaction direction="left-to-right" evidence="20">
        <dbReference type="Rhea" id="RHEA:28784"/>
    </physiologicalReaction>
</comment>
<keyword evidence="7" id="KW-0479">Metal-binding</keyword>
<dbReference type="Gene3D" id="3.40.630.10">
    <property type="entry name" value="Zn peptidases"/>
    <property type="match status" value="2"/>
</dbReference>
<dbReference type="PANTHER" id="PTHR43270">
    <property type="entry name" value="BETA-ALA-HIS DIPEPTIDASE"/>
    <property type="match status" value="1"/>
</dbReference>
<sequence length="1162" mass="128215">MSRLAEWVAIQSVSAWPEKRGEIKHMMEVAAKEIERLGGTTKLMDIGKQKLSDGSEIPLPPIVLGTLGTDPCKKTVCVYGHLDVQPAALEDGWDSEPFTLVERDGKLYGRGSTDDKGPVLAWLNALEAYQQTNQEFPVNIRFCLEGMEESGSEGLDELIFAQRDAFFKDVDYVCISDNYWLGKKKPCITYGLRGICYYFIEVECCDKDLHSGVYGGSVHEAMTDLIALMGSLVDKKGKILIPGVNEAVAPVTDEELALYEKIDFDLTEYAKDVGAARLLHDAKREILMHRWRYPSLSLHGIEGAFSASGAKTVIPRKVIGKFSIRLVPNMTPEEVTKNVEDYLNTKFAELQSPNKFKVYLGHGGKPWVSDFNHPHYMAGRRAMKTEATGKNVMLLPVGAADDGAHSQNEKLNRKNLVDKMTKWSVKLRGRFFKFGSKSKVEEVGSPKASTVSGSLQSLQQRLHMVKAGLENCHVKSCHPPPPPPRVSLNWRDSIHFSPVLPSKAVMSSSSSSALEMEIFQYIDAHQSDFIKDLKEWVAVESDSVQPHLRKEVMQMMALAADRLAALGATVNSVNLGSHQLPDGQVLPLPSVILGELGKEPQNPTVCFYGHVDVQPAKKEDGWNTDPYTLTEINGNLYGRGATDNKGPVLAWINAVETFRALKLAMPVNFKFVIEGMEEAGSLGLEKLLEEENQNFFSDVDYIVISDNLWLSNKKPALTYGSRGNACFFVEVECGSKDLHSGTFGGIIHEPLLDLIALLDSLVDSTGHIQIPGIYDSVAALTEEEKKLYESIEFDLEEHRNNCGVKKFLYGTKEEILLHLWRYPSLSIHGIEGAFHEPGIKTVIPAKVIGKFSIRQVPHMNLSVVKKQFLVCLQVRRGTVLNNRAKQISQFIFGEDPDFIRDGSTIPVARMFQTVTQKSVMMLPIGAADDGEHSQNEKISRHNYIEGTKLFAAFFLEISKLHRNLQGFRTSPYLRHCQTLRTAFGGSFPSALDLVPVSPINLHLGTINGLSCTLLSRLDALDYRKAPRFTSILAPKGNWEEATPWRAWAASQGVEAWKPKVRATSLQFRGMTGQRTQRVTQSESEGAACNERTGAGATGSVTSVAQRCPDAATPPLVPRAGVAARLPSAALQAHSPSLWTLGAVPEPAEPWITVGGASAPFDS</sequence>
<evidence type="ECO:0000256" key="7">
    <source>
        <dbReference type="ARBA" id="ARBA00022723"/>
    </source>
</evidence>
<dbReference type="InterPro" id="IPR011650">
    <property type="entry name" value="Peptidase_M20_dimer"/>
</dbReference>
<evidence type="ECO:0000256" key="6">
    <source>
        <dbReference type="ARBA" id="ARBA00022670"/>
    </source>
</evidence>
<evidence type="ECO:0000256" key="2">
    <source>
        <dbReference type="ARBA" id="ARBA00006247"/>
    </source>
</evidence>
<feature type="domain" description="Peptidase M20 dimerisation" evidence="22">
    <location>
        <begin position="190"/>
        <end position="348"/>
    </location>
</feature>
<dbReference type="AlphaFoldDB" id="A0A835NR64"/>
<reference evidence="23" key="1">
    <citation type="submission" date="2020-10" db="EMBL/GenBank/DDBJ databases">
        <title>Feather gene expression reveals the developmental basis of iridescence in African starlings.</title>
        <authorList>
            <person name="Rubenstein D.R."/>
        </authorList>
    </citation>
    <scope>NUCLEOTIDE SEQUENCE</scope>
    <source>
        <strain evidence="23">SS15</strain>
        <tissue evidence="23">Liver</tissue>
    </source>
</reference>
<dbReference type="EMBL" id="JADDUC020000001">
    <property type="protein sequence ID" value="KAI1243246.1"/>
    <property type="molecule type" value="Genomic_DNA"/>
</dbReference>
<dbReference type="Pfam" id="PF01546">
    <property type="entry name" value="Peptidase_M20"/>
    <property type="match status" value="2"/>
</dbReference>